<accession>A0A0R0CDH3</accession>
<evidence type="ECO:0000256" key="1">
    <source>
        <dbReference type="SAM" id="MobiDB-lite"/>
    </source>
</evidence>
<dbReference type="Proteomes" id="UP000051863">
    <property type="component" value="Unassembled WGS sequence"/>
</dbReference>
<proteinExistence type="predicted"/>
<feature type="region of interest" description="Disordered" evidence="1">
    <location>
        <begin position="1"/>
        <end position="24"/>
    </location>
</feature>
<gene>
    <name evidence="2" type="ORF">ABB27_10885</name>
</gene>
<sequence>MNRMPDSHQDFDRHARQLQQQADAALSAATLARLRQARQQASTANAPSTWRRHRWWLATACSLLLAVPVALQFNTSTPPAAPVLASNGSDAGDDTLLLDESPELYLWLGSDNLAME</sequence>
<evidence type="ECO:0000313" key="3">
    <source>
        <dbReference type="Proteomes" id="UP000051863"/>
    </source>
</evidence>
<comment type="caution">
    <text evidence="2">The sequence shown here is derived from an EMBL/GenBank/DDBJ whole genome shotgun (WGS) entry which is preliminary data.</text>
</comment>
<protein>
    <submittedName>
        <fullName evidence="2">Uncharacterized protein</fullName>
    </submittedName>
</protein>
<keyword evidence="3" id="KW-1185">Reference proteome</keyword>
<feature type="compositionally biased region" description="Basic and acidic residues" evidence="1">
    <location>
        <begin position="1"/>
        <end position="15"/>
    </location>
</feature>
<evidence type="ECO:0000313" key="2">
    <source>
        <dbReference type="EMBL" id="KRG67163.1"/>
    </source>
</evidence>
<name>A0A0R0CDH3_9GAMM</name>
<dbReference type="EMBL" id="LDJJ01000034">
    <property type="protein sequence ID" value="KRG67163.1"/>
    <property type="molecule type" value="Genomic_DNA"/>
</dbReference>
<dbReference type="AlphaFoldDB" id="A0A0R0CDH3"/>
<organism evidence="2 3">
    <name type="scientific">Stenotrophomonas terrae</name>
    <dbReference type="NCBI Taxonomy" id="405446"/>
    <lineage>
        <taxon>Bacteria</taxon>
        <taxon>Pseudomonadati</taxon>
        <taxon>Pseudomonadota</taxon>
        <taxon>Gammaproteobacteria</taxon>
        <taxon>Lysobacterales</taxon>
        <taxon>Lysobacteraceae</taxon>
        <taxon>Stenotrophomonas</taxon>
    </lineage>
</organism>
<dbReference type="PATRIC" id="fig|405446.3.peg.1671"/>
<reference evidence="2 3" key="1">
    <citation type="submission" date="2015-05" db="EMBL/GenBank/DDBJ databases">
        <title>Genome sequencing and analysis of members of genus Stenotrophomonas.</title>
        <authorList>
            <person name="Patil P.P."/>
            <person name="Midha S."/>
            <person name="Patil P.B."/>
        </authorList>
    </citation>
    <scope>NUCLEOTIDE SEQUENCE [LARGE SCALE GENOMIC DNA]</scope>
    <source>
        <strain evidence="2 3">DSM 18941</strain>
    </source>
</reference>